<reference evidence="2" key="1">
    <citation type="submission" date="2020-01" db="EMBL/GenBank/DDBJ databases">
        <title>Identification and distribution of gene clusters putatively required for synthesis of sphingolipid metabolism inhibitors in phylogenetically diverse species of the filamentous fungus Fusarium.</title>
        <authorList>
            <person name="Kim H.-S."/>
            <person name="Busman M."/>
            <person name="Brown D.W."/>
            <person name="Divon H."/>
            <person name="Uhlig S."/>
            <person name="Proctor R.H."/>
        </authorList>
    </citation>
    <scope>NUCLEOTIDE SEQUENCE</scope>
    <source>
        <strain evidence="2">NRRL 31653</strain>
    </source>
</reference>
<keyword evidence="1" id="KW-0732">Signal</keyword>
<accession>A0A9P5EE25</accession>
<dbReference type="Gene3D" id="3.40.390.10">
    <property type="entry name" value="Collagenase (Catalytic Domain)"/>
    <property type="match status" value="1"/>
</dbReference>
<protein>
    <submittedName>
        <fullName evidence="2">Metalloproteases (Zincins), catalytic</fullName>
    </submittedName>
</protein>
<feature type="chain" id="PRO_5040330209" evidence="1">
    <location>
        <begin position="20"/>
        <end position="355"/>
    </location>
</feature>
<organism evidence="2 3">
    <name type="scientific">Fusarium agapanthi</name>
    <dbReference type="NCBI Taxonomy" id="1803897"/>
    <lineage>
        <taxon>Eukaryota</taxon>
        <taxon>Fungi</taxon>
        <taxon>Dikarya</taxon>
        <taxon>Ascomycota</taxon>
        <taxon>Pezizomycotina</taxon>
        <taxon>Sordariomycetes</taxon>
        <taxon>Hypocreomycetidae</taxon>
        <taxon>Hypocreales</taxon>
        <taxon>Nectriaceae</taxon>
        <taxon>Fusarium</taxon>
        <taxon>Fusarium fujikuroi species complex</taxon>
    </lineage>
</organism>
<evidence type="ECO:0000313" key="2">
    <source>
        <dbReference type="EMBL" id="KAF4497527.1"/>
    </source>
</evidence>
<dbReference type="OrthoDB" id="1896086at2759"/>
<name>A0A9P5EE25_9HYPO</name>
<feature type="signal peptide" evidence="1">
    <location>
        <begin position="1"/>
        <end position="19"/>
    </location>
</feature>
<dbReference type="EMBL" id="LUFC02000424">
    <property type="protein sequence ID" value="KAF4497527.1"/>
    <property type="molecule type" value="Genomic_DNA"/>
</dbReference>
<comment type="caution">
    <text evidence="2">The sequence shown here is derived from an EMBL/GenBank/DDBJ whole genome shotgun (WGS) entry which is preliminary data.</text>
</comment>
<dbReference type="GO" id="GO:0008237">
    <property type="term" value="F:metallopeptidase activity"/>
    <property type="evidence" value="ECO:0007669"/>
    <property type="project" value="UniProtKB-KW"/>
</dbReference>
<proteinExistence type="predicted"/>
<dbReference type="SUPFAM" id="SSF55486">
    <property type="entry name" value="Metalloproteases ('zincins'), catalytic domain"/>
    <property type="match status" value="1"/>
</dbReference>
<sequence>MFLFGIIICLLYTPLFGVATPFTNRSLSAVPFTLPRPSQNPFANGIPTAPRVCNDLFNMSIACQLALKEHDNGLIAFGGGRLMFQDKSCSTVQKEGIGKAAWDAYTLSVSASKPPITGAQMAVWRTYVGPDYSEQQDRMLNNLKRVSDFRHSKKFDIIVTCNDPRHQCPIKVGDKQVGGYGWTYRGWMGQYHNIALCKSFFTVPDLEEKTEFIEEQIQNGNTKYAQEAIWQKNMGQYFLHEMMHLDSVGKPHVKDELVKTGRNGGTRSAYGPRNVYQLAQGDLESGGGAARSSTNADTYAWLANCLYFFEVTKVFPKPPRHEQKDEETPIMISLGDVRENVTNEELRNRMSSVGW</sequence>
<keyword evidence="2" id="KW-0482">Metalloprotease</keyword>
<keyword evidence="3" id="KW-1185">Reference proteome</keyword>
<gene>
    <name evidence="2" type="ORF">FAGAP_6313</name>
</gene>
<keyword evidence="2" id="KW-0378">Hydrolase</keyword>
<dbReference type="InterPro" id="IPR024079">
    <property type="entry name" value="MetalloPept_cat_dom_sf"/>
</dbReference>
<evidence type="ECO:0000256" key="1">
    <source>
        <dbReference type="SAM" id="SignalP"/>
    </source>
</evidence>
<dbReference type="Proteomes" id="UP000737391">
    <property type="component" value="Unassembled WGS sequence"/>
</dbReference>
<evidence type="ECO:0000313" key="3">
    <source>
        <dbReference type="Proteomes" id="UP000737391"/>
    </source>
</evidence>
<dbReference type="AlphaFoldDB" id="A0A9P5EE25"/>
<keyword evidence="2" id="KW-0645">Protease</keyword>